<evidence type="ECO:0000256" key="1">
    <source>
        <dbReference type="ARBA" id="ARBA00001863"/>
    </source>
</evidence>
<evidence type="ECO:0000256" key="6">
    <source>
        <dbReference type="ARBA" id="ARBA00023295"/>
    </source>
</evidence>
<dbReference type="InterPro" id="IPR008928">
    <property type="entry name" value="6-hairpin_glycosidase_sf"/>
</dbReference>
<evidence type="ECO:0000259" key="11">
    <source>
        <dbReference type="Pfam" id="PF00723"/>
    </source>
</evidence>
<evidence type="ECO:0000256" key="10">
    <source>
        <dbReference type="SAM" id="SignalP"/>
    </source>
</evidence>
<dbReference type="Proteomes" id="UP000800036">
    <property type="component" value="Unassembled WGS sequence"/>
</dbReference>
<dbReference type="AlphaFoldDB" id="A0A6A5V528"/>
<dbReference type="OrthoDB" id="6123450at2759"/>
<dbReference type="GO" id="GO:0004339">
    <property type="term" value="F:glucan 1,4-alpha-glucosidase activity"/>
    <property type="evidence" value="ECO:0007669"/>
    <property type="project" value="UniProtKB-EC"/>
</dbReference>
<keyword evidence="10" id="KW-0732">Signal</keyword>
<dbReference type="InterPro" id="IPR011613">
    <property type="entry name" value="GH15-like"/>
</dbReference>
<gene>
    <name evidence="12" type="ORF">BU23DRAFT_569371</name>
</gene>
<protein>
    <recommendedName>
        <fullName evidence="3">glucan 1,4-alpha-glucosidase</fullName>
        <ecNumber evidence="3">3.2.1.3</ecNumber>
    </recommendedName>
    <alternativeName>
        <fullName evidence="9">1,4-alpha-D-glucan glucohydrolase</fullName>
    </alternativeName>
    <alternativeName>
        <fullName evidence="8">Glucan 1,4-alpha-glucosidase</fullName>
    </alternativeName>
</protein>
<evidence type="ECO:0000256" key="7">
    <source>
        <dbReference type="ARBA" id="ARBA00023326"/>
    </source>
</evidence>
<dbReference type="PRINTS" id="PR00736">
    <property type="entry name" value="GLHYDRLASE15"/>
</dbReference>
<evidence type="ECO:0000256" key="9">
    <source>
        <dbReference type="ARBA" id="ARBA00033473"/>
    </source>
</evidence>
<dbReference type="GO" id="GO:0000324">
    <property type="term" value="C:fungal-type vacuole"/>
    <property type="evidence" value="ECO:0007669"/>
    <property type="project" value="TreeGrafter"/>
</dbReference>
<dbReference type="InterPro" id="IPR000165">
    <property type="entry name" value="Glucoamylase"/>
</dbReference>
<dbReference type="PANTHER" id="PTHR31616:SF9">
    <property type="entry name" value="GLUCOAMYLASE, INTRACELLULAR SPORULATION-SPECIFIC"/>
    <property type="match status" value="1"/>
</dbReference>
<feature type="signal peptide" evidence="10">
    <location>
        <begin position="1"/>
        <end position="20"/>
    </location>
</feature>
<dbReference type="PANTHER" id="PTHR31616">
    <property type="entry name" value="TREHALASE"/>
    <property type="match status" value="1"/>
</dbReference>
<reference evidence="12" key="1">
    <citation type="journal article" date="2020" name="Stud. Mycol.">
        <title>101 Dothideomycetes genomes: a test case for predicting lifestyles and emergence of pathogens.</title>
        <authorList>
            <person name="Haridas S."/>
            <person name="Albert R."/>
            <person name="Binder M."/>
            <person name="Bloem J."/>
            <person name="Labutti K."/>
            <person name="Salamov A."/>
            <person name="Andreopoulos B."/>
            <person name="Baker S."/>
            <person name="Barry K."/>
            <person name="Bills G."/>
            <person name="Bluhm B."/>
            <person name="Cannon C."/>
            <person name="Castanera R."/>
            <person name="Culley D."/>
            <person name="Daum C."/>
            <person name="Ezra D."/>
            <person name="Gonzalez J."/>
            <person name="Henrissat B."/>
            <person name="Kuo A."/>
            <person name="Liang C."/>
            <person name="Lipzen A."/>
            <person name="Lutzoni F."/>
            <person name="Magnuson J."/>
            <person name="Mondo S."/>
            <person name="Nolan M."/>
            <person name="Ohm R."/>
            <person name="Pangilinan J."/>
            <person name="Park H.-J."/>
            <person name="Ramirez L."/>
            <person name="Alfaro M."/>
            <person name="Sun H."/>
            <person name="Tritt A."/>
            <person name="Yoshinaga Y."/>
            <person name="Zwiers L.-H."/>
            <person name="Turgeon B."/>
            <person name="Goodwin S."/>
            <person name="Spatafora J."/>
            <person name="Crous P."/>
            <person name="Grigoriev I."/>
        </authorList>
    </citation>
    <scope>NUCLEOTIDE SEQUENCE</scope>
    <source>
        <strain evidence="12">CBS 107.79</strain>
    </source>
</reference>
<dbReference type="GO" id="GO:0000272">
    <property type="term" value="P:polysaccharide catabolic process"/>
    <property type="evidence" value="ECO:0007669"/>
    <property type="project" value="UniProtKB-KW"/>
</dbReference>
<dbReference type="Gene3D" id="1.50.10.10">
    <property type="match status" value="1"/>
</dbReference>
<keyword evidence="13" id="KW-1185">Reference proteome</keyword>
<evidence type="ECO:0000256" key="5">
    <source>
        <dbReference type="ARBA" id="ARBA00023277"/>
    </source>
</evidence>
<proteinExistence type="inferred from homology"/>
<name>A0A6A5V528_9PLEO</name>
<organism evidence="12 13">
    <name type="scientific">Bimuria novae-zelandiae CBS 107.79</name>
    <dbReference type="NCBI Taxonomy" id="1447943"/>
    <lineage>
        <taxon>Eukaryota</taxon>
        <taxon>Fungi</taxon>
        <taxon>Dikarya</taxon>
        <taxon>Ascomycota</taxon>
        <taxon>Pezizomycotina</taxon>
        <taxon>Dothideomycetes</taxon>
        <taxon>Pleosporomycetidae</taxon>
        <taxon>Pleosporales</taxon>
        <taxon>Massarineae</taxon>
        <taxon>Didymosphaeriaceae</taxon>
        <taxon>Bimuria</taxon>
    </lineage>
</organism>
<comment type="catalytic activity">
    <reaction evidence="1">
        <text>Hydrolysis of terminal (1-&gt;4)-linked alpha-D-glucose residues successively from non-reducing ends of the chains with release of beta-D-glucose.</text>
        <dbReference type="EC" id="3.2.1.3"/>
    </reaction>
</comment>
<dbReference type="EC" id="3.2.1.3" evidence="3"/>
<sequence>MELRFLFVGILCSFSIQSRAISIPPVPRFPSASALSHAQAPLRESLDDWIAREESIALNRLLANIKPGGVNVQSDQNVADGTVIASPSKEDPDYWYQWVRDAAITTNTLVDLYTEHPTSEFSASLETILTAYTNLQTRLQRTANPSGTLDDLSGLGEPKFHVDGSAFRGDWGRPQSDGPALRAITLMRYLRAFNASHPTLWSSGELTANSFYETLYKAELPARSIIKADLEYVSHFWNHSSFDLWEEVDGMHFYTAMVQLRALREGSRIARAFRDDGAAAWYGEQSVYLERFVRRFWNKGKGHLAETLWSRRSGLDCAVLLGSLHALPEGEDEAVFPPWSDEVLVSLLALVRDMRRRFAINDRHAEGEKEGGLGHEDRLEGVGVGRYPEDVYDGYGTSTGHPWFLCTSSAAEVLYRTASHLSLSGSLHTNPINLEFYNALLSTSASVLVNTTYIAENEAFKAVVERLQHVGDEFLKVVKTHVDAEGSMSEQFDRETGYLRGARDLTWSYSAFLQAARARKEAKERS</sequence>
<accession>A0A6A5V528</accession>
<evidence type="ECO:0000256" key="2">
    <source>
        <dbReference type="ARBA" id="ARBA00006188"/>
    </source>
</evidence>
<evidence type="ECO:0000256" key="3">
    <source>
        <dbReference type="ARBA" id="ARBA00012593"/>
    </source>
</evidence>
<keyword evidence="6" id="KW-0326">Glycosidase</keyword>
<keyword evidence="4" id="KW-0378">Hydrolase</keyword>
<dbReference type="Pfam" id="PF00723">
    <property type="entry name" value="Glyco_hydro_15"/>
    <property type="match status" value="1"/>
</dbReference>
<feature type="domain" description="GH15-like" evidence="11">
    <location>
        <begin position="57"/>
        <end position="516"/>
    </location>
</feature>
<feature type="chain" id="PRO_5025335863" description="glucan 1,4-alpha-glucosidase" evidence="10">
    <location>
        <begin position="21"/>
        <end position="526"/>
    </location>
</feature>
<comment type="similarity">
    <text evidence="2">Belongs to the glycosyl hydrolase 15 family.</text>
</comment>
<dbReference type="InterPro" id="IPR012341">
    <property type="entry name" value="6hp_glycosidase-like_sf"/>
</dbReference>
<keyword evidence="7" id="KW-0624">Polysaccharide degradation</keyword>
<keyword evidence="5" id="KW-0119">Carbohydrate metabolism</keyword>
<dbReference type="SUPFAM" id="SSF48208">
    <property type="entry name" value="Six-hairpin glycosidases"/>
    <property type="match status" value="1"/>
</dbReference>
<evidence type="ECO:0000313" key="13">
    <source>
        <dbReference type="Proteomes" id="UP000800036"/>
    </source>
</evidence>
<evidence type="ECO:0000256" key="4">
    <source>
        <dbReference type="ARBA" id="ARBA00022801"/>
    </source>
</evidence>
<evidence type="ECO:0000256" key="8">
    <source>
        <dbReference type="ARBA" id="ARBA00033442"/>
    </source>
</evidence>
<dbReference type="EMBL" id="ML976689">
    <property type="protein sequence ID" value="KAF1972154.1"/>
    <property type="molecule type" value="Genomic_DNA"/>
</dbReference>
<evidence type="ECO:0000313" key="12">
    <source>
        <dbReference type="EMBL" id="KAF1972154.1"/>
    </source>
</evidence>